<comment type="caution">
    <text evidence="11">The sequence shown here is derived from an EMBL/GenBank/DDBJ whole genome shotgun (WGS) entry which is preliminary data.</text>
</comment>
<dbReference type="PROSITE" id="PS00086">
    <property type="entry name" value="CYTOCHROME_P450"/>
    <property type="match status" value="1"/>
</dbReference>
<evidence type="ECO:0000313" key="11">
    <source>
        <dbReference type="EMBL" id="KAG5758498.1"/>
    </source>
</evidence>
<keyword evidence="3 8" id="KW-0349">Heme</keyword>
<comment type="cofactor">
    <cofactor evidence="1 8">
        <name>heme</name>
        <dbReference type="ChEBI" id="CHEBI:30413"/>
    </cofactor>
</comment>
<dbReference type="InterPro" id="IPR002401">
    <property type="entry name" value="Cyt_P450_E_grp-I"/>
</dbReference>
<keyword evidence="10" id="KW-0812">Transmembrane</keyword>
<evidence type="ECO:0000256" key="4">
    <source>
        <dbReference type="ARBA" id="ARBA00022723"/>
    </source>
</evidence>
<name>A0A9P7HFC0_9HYPO</name>
<comment type="similarity">
    <text evidence="2 9">Belongs to the cytochrome P450 family.</text>
</comment>
<proteinExistence type="inferred from homology"/>
<evidence type="ECO:0000256" key="3">
    <source>
        <dbReference type="ARBA" id="ARBA00022617"/>
    </source>
</evidence>
<dbReference type="InterPro" id="IPR050121">
    <property type="entry name" value="Cytochrome_P450_monoxygenase"/>
</dbReference>
<evidence type="ECO:0000313" key="12">
    <source>
        <dbReference type="Proteomes" id="UP000750502"/>
    </source>
</evidence>
<dbReference type="PANTHER" id="PTHR24305:SF237">
    <property type="entry name" value="CYTOCHROME P450 MONOOXYGENASE ATNE-RELATED"/>
    <property type="match status" value="1"/>
</dbReference>
<sequence length="529" mass="59674">MTLFTISQLPLWVLVASSAGLGIFVILLNICIYRLFFHPYAKYPGPFLAKLTSWYQVYHTHRGDLHLDVWECHQKYAIYNNPKNTQKAKAYSKFTLVPGVHSSFSTIDNQVHAKLKRLISQGLSNAHIRAYDPELRQIALLFATGLGEKMNRFEPDQSDVDEDGWTVPKNVASWSNYFSFDVMSHLVFGTSYDLLTKSENHWVINGALGQMRRMSFLTSLPELEDMKLGLLLFLDAYRMAYRFAVKSREIMEARRSREKAMGGQETKADLFSKLLAARNPETGEGLSEKQLWSESNVMIIAGSDTSSTAISATLFYLSRSPLAYARVTNEVRSAITTTEDISQGPKLFSCTYLRACILEALRLSPPAPGVMWREVMPGGMHITNKDHDIYVPGGYETGTGIYAIHHDQEYYPDPFEFRPERWLADEVGEEAVAKAQTAFDAFSQGPRGCPGKSLAMTETQFAVAAVIMSYDFRKVESSLGEVGEGKGKFAGQYQTFWAFTGLKDGPYLQFKRVDSWERHSVIDVFRGTQ</sequence>
<keyword evidence="12" id="KW-1185">Reference proteome</keyword>
<accession>A0A9P7HFC0</accession>
<dbReference type="Gene3D" id="1.10.630.10">
    <property type="entry name" value="Cytochrome P450"/>
    <property type="match status" value="1"/>
</dbReference>
<keyword evidence="4 8" id="KW-0479">Metal-binding</keyword>
<evidence type="ECO:0000256" key="9">
    <source>
        <dbReference type="RuleBase" id="RU000461"/>
    </source>
</evidence>
<reference evidence="11" key="1">
    <citation type="journal article" date="2020" name="bioRxiv">
        <title>Historical genomics reveals the evolutionary mechanisms behind multiple outbreaks of the host-specific coffee wilt pathogen Fusarium xylarioides.</title>
        <authorList>
            <person name="Peck D."/>
            <person name="Nowell R.W."/>
            <person name="Flood J."/>
            <person name="Ryan M.J."/>
            <person name="Barraclough T.G."/>
        </authorList>
    </citation>
    <scope>NUCLEOTIDE SEQUENCE</scope>
    <source>
        <strain evidence="11">IMI 127659i</strain>
    </source>
</reference>
<dbReference type="InterPro" id="IPR001128">
    <property type="entry name" value="Cyt_P450"/>
</dbReference>
<feature type="binding site" description="axial binding residue" evidence="8">
    <location>
        <position position="449"/>
    </location>
    <ligand>
        <name>heme</name>
        <dbReference type="ChEBI" id="CHEBI:30413"/>
    </ligand>
    <ligandPart>
        <name>Fe</name>
        <dbReference type="ChEBI" id="CHEBI:18248"/>
    </ligandPart>
</feature>
<evidence type="ECO:0000256" key="6">
    <source>
        <dbReference type="ARBA" id="ARBA00023004"/>
    </source>
</evidence>
<keyword evidence="6 8" id="KW-0408">Iron</keyword>
<dbReference type="Pfam" id="PF00067">
    <property type="entry name" value="p450"/>
    <property type="match status" value="1"/>
</dbReference>
<dbReference type="SUPFAM" id="SSF48264">
    <property type="entry name" value="Cytochrome P450"/>
    <property type="match status" value="1"/>
</dbReference>
<dbReference type="GO" id="GO:0020037">
    <property type="term" value="F:heme binding"/>
    <property type="evidence" value="ECO:0007669"/>
    <property type="project" value="InterPro"/>
</dbReference>
<organism evidence="11 12">
    <name type="scientific">Fusarium xylarioides</name>
    <dbReference type="NCBI Taxonomy" id="221167"/>
    <lineage>
        <taxon>Eukaryota</taxon>
        <taxon>Fungi</taxon>
        <taxon>Dikarya</taxon>
        <taxon>Ascomycota</taxon>
        <taxon>Pezizomycotina</taxon>
        <taxon>Sordariomycetes</taxon>
        <taxon>Hypocreomycetidae</taxon>
        <taxon>Hypocreales</taxon>
        <taxon>Nectriaceae</taxon>
        <taxon>Fusarium</taxon>
        <taxon>Fusarium fujikuroi species complex</taxon>
    </lineage>
</organism>
<dbReference type="GO" id="GO:0005506">
    <property type="term" value="F:iron ion binding"/>
    <property type="evidence" value="ECO:0007669"/>
    <property type="project" value="InterPro"/>
</dbReference>
<keyword evidence="5 9" id="KW-0560">Oxidoreductase</keyword>
<dbReference type="PRINTS" id="PR00463">
    <property type="entry name" value="EP450I"/>
</dbReference>
<dbReference type="GO" id="GO:0004497">
    <property type="term" value="F:monooxygenase activity"/>
    <property type="evidence" value="ECO:0007669"/>
    <property type="project" value="UniProtKB-KW"/>
</dbReference>
<keyword evidence="10" id="KW-1133">Transmembrane helix</keyword>
<keyword evidence="10" id="KW-0472">Membrane</keyword>
<dbReference type="PRINTS" id="PR00385">
    <property type="entry name" value="P450"/>
</dbReference>
<dbReference type="InterPro" id="IPR017972">
    <property type="entry name" value="Cyt_P450_CS"/>
</dbReference>
<dbReference type="GO" id="GO:0016705">
    <property type="term" value="F:oxidoreductase activity, acting on paired donors, with incorporation or reduction of molecular oxygen"/>
    <property type="evidence" value="ECO:0007669"/>
    <property type="project" value="InterPro"/>
</dbReference>
<dbReference type="PANTHER" id="PTHR24305">
    <property type="entry name" value="CYTOCHROME P450"/>
    <property type="match status" value="1"/>
</dbReference>
<gene>
    <name evidence="11" type="ORF">H9Q72_013367</name>
</gene>
<evidence type="ECO:0008006" key="13">
    <source>
        <dbReference type="Google" id="ProtNLM"/>
    </source>
</evidence>
<keyword evidence="7 9" id="KW-0503">Monooxygenase</keyword>
<dbReference type="CDD" id="cd11061">
    <property type="entry name" value="CYP67-like"/>
    <property type="match status" value="1"/>
</dbReference>
<evidence type="ECO:0000256" key="8">
    <source>
        <dbReference type="PIRSR" id="PIRSR602401-1"/>
    </source>
</evidence>
<dbReference type="EMBL" id="JADFTT010000813">
    <property type="protein sequence ID" value="KAG5758498.1"/>
    <property type="molecule type" value="Genomic_DNA"/>
</dbReference>
<dbReference type="OrthoDB" id="1470350at2759"/>
<dbReference type="AlphaFoldDB" id="A0A9P7HFC0"/>
<evidence type="ECO:0000256" key="2">
    <source>
        <dbReference type="ARBA" id="ARBA00010617"/>
    </source>
</evidence>
<evidence type="ECO:0000256" key="7">
    <source>
        <dbReference type="ARBA" id="ARBA00023033"/>
    </source>
</evidence>
<dbReference type="Proteomes" id="UP000750502">
    <property type="component" value="Unassembled WGS sequence"/>
</dbReference>
<evidence type="ECO:0000256" key="5">
    <source>
        <dbReference type="ARBA" id="ARBA00023002"/>
    </source>
</evidence>
<protein>
    <recommendedName>
        <fullName evidence="13">Cytochrome P450 monooxygenase</fullName>
    </recommendedName>
</protein>
<reference evidence="11" key="2">
    <citation type="submission" date="2020-10" db="EMBL/GenBank/DDBJ databases">
        <authorList>
            <person name="Peck L.D."/>
            <person name="Nowell R.W."/>
            <person name="Flood J."/>
            <person name="Ryan M.J."/>
            <person name="Barraclough T.G."/>
        </authorList>
    </citation>
    <scope>NUCLEOTIDE SEQUENCE</scope>
    <source>
        <strain evidence="11">IMI 127659i</strain>
    </source>
</reference>
<feature type="transmembrane region" description="Helical" evidence="10">
    <location>
        <begin position="12"/>
        <end position="36"/>
    </location>
</feature>
<dbReference type="InterPro" id="IPR036396">
    <property type="entry name" value="Cyt_P450_sf"/>
</dbReference>
<evidence type="ECO:0000256" key="1">
    <source>
        <dbReference type="ARBA" id="ARBA00001971"/>
    </source>
</evidence>
<evidence type="ECO:0000256" key="10">
    <source>
        <dbReference type="SAM" id="Phobius"/>
    </source>
</evidence>